<organism evidence="2 3">
    <name type="scientific">Daphnia pulex</name>
    <name type="common">Water flea</name>
    <dbReference type="NCBI Taxonomy" id="6669"/>
    <lineage>
        <taxon>Eukaryota</taxon>
        <taxon>Metazoa</taxon>
        <taxon>Ecdysozoa</taxon>
        <taxon>Arthropoda</taxon>
        <taxon>Crustacea</taxon>
        <taxon>Branchiopoda</taxon>
        <taxon>Diplostraca</taxon>
        <taxon>Cladocera</taxon>
        <taxon>Anomopoda</taxon>
        <taxon>Daphniidae</taxon>
        <taxon>Daphnia</taxon>
    </lineage>
</organism>
<keyword evidence="3" id="KW-1185">Reference proteome</keyword>
<evidence type="ECO:0000256" key="1">
    <source>
        <dbReference type="SAM" id="MobiDB-lite"/>
    </source>
</evidence>
<dbReference type="EMBL" id="GL732566">
    <property type="protein sequence ID" value="EFX76803.1"/>
    <property type="molecule type" value="Genomic_DNA"/>
</dbReference>
<dbReference type="HOGENOM" id="CLU_1483451_0_0_1"/>
<dbReference type="PhylomeDB" id="E9GUV2"/>
<name>E9GUV2_DAPPU</name>
<proteinExistence type="predicted"/>
<evidence type="ECO:0000313" key="2">
    <source>
        <dbReference type="EMBL" id="EFX76803.1"/>
    </source>
</evidence>
<accession>E9GUV2</accession>
<protein>
    <submittedName>
        <fullName evidence="2">Uncharacterized protein</fullName>
    </submittedName>
</protein>
<dbReference type="InParanoid" id="E9GUV2"/>
<dbReference type="KEGG" id="dpx:DAPPUDRAFT_106705"/>
<evidence type="ECO:0000313" key="3">
    <source>
        <dbReference type="Proteomes" id="UP000000305"/>
    </source>
</evidence>
<dbReference type="AlphaFoldDB" id="E9GUV2"/>
<feature type="region of interest" description="Disordered" evidence="1">
    <location>
        <begin position="24"/>
        <end position="51"/>
    </location>
</feature>
<dbReference type="Proteomes" id="UP000000305">
    <property type="component" value="Unassembled WGS sequence"/>
</dbReference>
<gene>
    <name evidence="2" type="ORF">DAPPUDRAFT_106705</name>
</gene>
<reference evidence="2 3" key="1">
    <citation type="journal article" date="2011" name="Science">
        <title>The ecoresponsive genome of Daphnia pulex.</title>
        <authorList>
            <person name="Colbourne J.K."/>
            <person name="Pfrender M.E."/>
            <person name="Gilbert D."/>
            <person name="Thomas W.K."/>
            <person name="Tucker A."/>
            <person name="Oakley T.H."/>
            <person name="Tokishita S."/>
            <person name="Aerts A."/>
            <person name="Arnold G.J."/>
            <person name="Basu M.K."/>
            <person name="Bauer D.J."/>
            <person name="Caceres C.E."/>
            <person name="Carmel L."/>
            <person name="Casola C."/>
            <person name="Choi J.H."/>
            <person name="Detter J.C."/>
            <person name="Dong Q."/>
            <person name="Dusheyko S."/>
            <person name="Eads B.D."/>
            <person name="Frohlich T."/>
            <person name="Geiler-Samerotte K.A."/>
            <person name="Gerlach D."/>
            <person name="Hatcher P."/>
            <person name="Jogdeo S."/>
            <person name="Krijgsveld J."/>
            <person name="Kriventseva E.V."/>
            <person name="Kultz D."/>
            <person name="Laforsch C."/>
            <person name="Lindquist E."/>
            <person name="Lopez J."/>
            <person name="Manak J.R."/>
            <person name="Muller J."/>
            <person name="Pangilinan J."/>
            <person name="Patwardhan R.P."/>
            <person name="Pitluck S."/>
            <person name="Pritham E.J."/>
            <person name="Rechtsteiner A."/>
            <person name="Rho M."/>
            <person name="Rogozin I.B."/>
            <person name="Sakarya O."/>
            <person name="Salamov A."/>
            <person name="Schaack S."/>
            <person name="Shapiro H."/>
            <person name="Shiga Y."/>
            <person name="Skalitzky C."/>
            <person name="Smith Z."/>
            <person name="Souvorov A."/>
            <person name="Sung W."/>
            <person name="Tang Z."/>
            <person name="Tsuchiya D."/>
            <person name="Tu H."/>
            <person name="Vos H."/>
            <person name="Wang M."/>
            <person name="Wolf Y.I."/>
            <person name="Yamagata H."/>
            <person name="Yamada T."/>
            <person name="Ye Y."/>
            <person name="Shaw J.R."/>
            <person name="Andrews J."/>
            <person name="Crease T.J."/>
            <person name="Tang H."/>
            <person name="Lucas S.M."/>
            <person name="Robertson H.M."/>
            <person name="Bork P."/>
            <person name="Koonin E.V."/>
            <person name="Zdobnov E.M."/>
            <person name="Grigoriev I.V."/>
            <person name="Lynch M."/>
            <person name="Boore J.L."/>
        </authorList>
    </citation>
    <scope>NUCLEOTIDE SEQUENCE [LARGE SCALE GENOMIC DNA]</scope>
</reference>
<sequence length="182" mass="19621">MPNNPSKKYCNSACYQENRSKKNNESFFTPAGAKVKGKRSHDTLSSPAGSGFAANNASKKAKLGQGGVATEFEEIVTVFSLQGQIGNLEKDIVIIKLAFADNAIQSYKERSVAGQTSLPVPEPGKNTYATAVRGQACPVLIANYAEGAKTADRVYFTEVKQMLGAGMDKQVPQRVRQKDDNL</sequence>